<name>R9ADZ5_WALI9</name>
<feature type="region of interest" description="Disordered" evidence="1">
    <location>
        <begin position="1"/>
        <end position="85"/>
    </location>
</feature>
<dbReference type="HOGENOM" id="CLU_1705622_0_0_1"/>
<organism evidence="2 3">
    <name type="scientific">Wallemia ichthyophaga (strain EXF-994 / CBS 113033)</name>
    <dbReference type="NCBI Taxonomy" id="1299270"/>
    <lineage>
        <taxon>Eukaryota</taxon>
        <taxon>Fungi</taxon>
        <taxon>Dikarya</taxon>
        <taxon>Basidiomycota</taxon>
        <taxon>Wallemiomycotina</taxon>
        <taxon>Wallemiomycetes</taxon>
        <taxon>Wallemiales</taxon>
        <taxon>Wallemiaceae</taxon>
        <taxon>Wallemia</taxon>
    </lineage>
</organism>
<evidence type="ECO:0000313" key="2">
    <source>
        <dbReference type="EMBL" id="EOR00424.1"/>
    </source>
</evidence>
<dbReference type="AlphaFoldDB" id="R9ADZ5"/>
<reference evidence="3" key="1">
    <citation type="journal article" date="2013" name="BMC Genomics">
        <title>Genome and transcriptome sequencing of the halophilic fungus Wallemia ichthyophaga: haloadaptations present and absent.</title>
        <authorList>
            <person name="Zajc J."/>
            <person name="Liu Y."/>
            <person name="Dai W."/>
            <person name="Yang Z."/>
            <person name="Hu J."/>
            <person name="Gostincar C."/>
            <person name="Gunde-Cimerman N."/>
        </authorList>
    </citation>
    <scope>NUCLEOTIDE SEQUENCE [LARGE SCALE GENOMIC DNA]</scope>
    <source>
        <strain evidence="3">EXF-994 / CBS 113033</strain>
    </source>
</reference>
<feature type="compositionally biased region" description="Basic and acidic residues" evidence="1">
    <location>
        <begin position="49"/>
        <end position="64"/>
    </location>
</feature>
<gene>
    <name evidence="2" type="ORF">J056_000962</name>
</gene>
<evidence type="ECO:0000313" key="3">
    <source>
        <dbReference type="Proteomes" id="UP000014064"/>
    </source>
</evidence>
<evidence type="ECO:0000256" key="1">
    <source>
        <dbReference type="SAM" id="MobiDB-lite"/>
    </source>
</evidence>
<dbReference type="EMBL" id="KE007235">
    <property type="protein sequence ID" value="EOR00424.1"/>
    <property type="molecule type" value="Genomic_DNA"/>
</dbReference>
<feature type="compositionally biased region" description="Polar residues" evidence="1">
    <location>
        <begin position="66"/>
        <end position="85"/>
    </location>
</feature>
<accession>R9ADZ5</accession>
<keyword evidence="3" id="KW-1185">Reference proteome</keyword>
<dbReference type="KEGG" id="wic:J056_000962"/>
<dbReference type="GeneID" id="20373914"/>
<dbReference type="Proteomes" id="UP000014064">
    <property type="component" value="Unassembled WGS sequence"/>
</dbReference>
<proteinExistence type="predicted"/>
<protein>
    <submittedName>
        <fullName evidence="2">Uncharacterized protein</fullName>
    </submittedName>
</protein>
<sequence>MTSTYELAQFLRETGPEPLSSPNKLRKMIDKYRSKSSTQRSTLPAILIDYKESREESLDGRAPRDTNMSNSTPLNPASNPAKSFPAASNITPVSLTPCNITTASHDKLVNLVHCVNIIKNDLLKEHSRRLAAEQRALRAEELARLALNRLSRYE</sequence>
<dbReference type="RefSeq" id="XP_009268865.1">
    <property type="nucleotide sequence ID" value="XM_009270590.1"/>
</dbReference>